<evidence type="ECO:0000313" key="3">
    <source>
        <dbReference type="Proteomes" id="UP001159363"/>
    </source>
</evidence>
<gene>
    <name evidence="2" type="ORF">PR048_008366</name>
</gene>
<evidence type="ECO:0000313" key="2">
    <source>
        <dbReference type="EMBL" id="KAJ8888872.1"/>
    </source>
</evidence>
<reference evidence="2 3" key="1">
    <citation type="submission" date="2023-02" db="EMBL/GenBank/DDBJ databases">
        <title>LHISI_Scaffold_Assembly.</title>
        <authorList>
            <person name="Stuart O.P."/>
            <person name="Cleave R."/>
            <person name="Magrath M.J.L."/>
            <person name="Mikheyev A.S."/>
        </authorList>
    </citation>
    <scope>NUCLEOTIDE SEQUENCE [LARGE SCALE GENOMIC DNA]</scope>
    <source>
        <strain evidence="2">Daus_M_001</strain>
        <tissue evidence="2">Leg muscle</tissue>
    </source>
</reference>
<dbReference type="EMBL" id="JARBHB010000003">
    <property type="protein sequence ID" value="KAJ8888872.1"/>
    <property type="molecule type" value="Genomic_DNA"/>
</dbReference>
<evidence type="ECO:0000256" key="1">
    <source>
        <dbReference type="SAM" id="MobiDB-lite"/>
    </source>
</evidence>
<sequence length="181" mass="19712">MERRRNARAGKTGDLRANPKTRGIVRHDSHMRKSGSDPAGNVILTTVRHISDVCARIPVQIVHDTQVEWVQSIDMWCIRNNGRSGAAVAERLARPPPTKAIRAQSPAGSQDPRMWESCRTMPLVGGSSRGSPASPPPPITGRRPILTPIAPIGSEGLAVKSRPNLFTHCTPITPNRQSEKL</sequence>
<organism evidence="2 3">
    <name type="scientific">Dryococelus australis</name>
    <dbReference type="NCBI Taxonomy" id="614101"/>
    <lineage>
        <taxon>Eukaryota</taxon>
        <taxon>Metazoa</taxon>
        <taxon>Ecdysozoa</taxon>
        <taxon>Arthropoda</taxon>
        <taxon>Hexapoda</taxon>
        <taxon>Insecta</taxon>
        <taxon>Pterygota</taxon>
        <taxon>Neoptera</taxon>
        <taxon>Polyneoptera</taxon>
        <taxon>Phasmatodea</taxon>
        <taxon>Verophasmatodea</taxon>
        <taxon>Anareolatae</taxon>
        <taxon>Phasmatidae</taxon>
        <taxon>Eurycanthinae</taxon>
        <taxon>Dryococelus</taxon>
    </lineage>
</organism>
<comment type="caution">
    <text evidence="2">The sequence shown here is derived from an EMBL/GenBank/DDBJ whole genome shotgun (WGS) entry which is preliminary data.</text>
</comment>
<dbReference type="Proteomes" id="UP001159363">
    <property type="component" value="Chromosome 3"/>
</dbReference>
<feature type="region of interest" description="Disordered" evidence="1">
    <location>
        <begin position="94"/>
        <end position="144"/>
    </location>
</feature>
<proteinExistence type="predicted"/>
<protein>
    <submittedName>
        <fullName evidence="2">Uncharacterized protein</fullName>
    </submittedName>
</protein>
<accession>A0ABQ9HWX4</accession>
<feature type="region of interest" description="Disordered" evidence="1">
    <location>
        <begin position="1"/>
        <end position="20"/>
    </location>
</feature>
<keyword evidence="3" id="KW-1185">Reference proteome</keyword>
<name>A0ABQ9HWX4_9NEOP</name>